<reference evidence="4 5" key="1">
    <citation type="submission" date="2020-06" db="EMBL/GenBank/DDBJ databases">
        <title>Dyadobacter sandarakinus sp. nov., isolated from the soil of the Arctic Yellow River Station.</title>
        <authorList>
            <person name="Zhang Y."/>
            <person name="Peng F."/>
        </authorList>
    </citation>
    <scope>NUCLEOTIDE SEQUENCE [LARGE SCALE GENOMIC DNA]</scope>
    <source>
        <strain evidence="4 5">Q3-56</strain>
    </source>
</reference>
<dbReference type="EMBL" id="CP056775">
    <property type="protein sequence ID" value="QRR03485.1"/>
    <property type="molecule type" value="Genomic_DNA"/>
</dbReference>
<accession>A0ABX7IBW5</accession>
<evidence type="ECO:0000313" key="4">
    <source>
        <dbReference type="EMBL" id="QRR03485.1"/>
    </source>
</evidence>
<dbReference type="InterPro" id="IPR002126">
    <property type="entry name" value="Cadherin-like_dom"/>
</dbReference>
<feature type="signal peptide" evidence="2">
    <location>
        <begin position="1"/>
        <end position="26"/>
    </location>
</feature>
<protein>
    <recommendedName>
        <fullName evidence="3">Cadherin domain-containing protein</fullName>
    </recommendedName>
</protein>
<dbReference type="PROSITE" id="PS50268">
    <property type="entry name" value="CADHERIN_2"/>
    <property type="match status" value="1"/>
</dbReference>
<proteinExistence type="predicted"/>
<dbReference type="CDD" id="cd02258">
    <property type="entry name" value="Peptidase_C25_N"/>
    <property type="match status" value="1"/>
</dbReference>
<organism evidence="4 5">
    <name type="scientific">Dyadobacter sandarakinus</name>
    <dbReference type="NCBI Taxonomy" id="2747268"/>
    <lineage>
        <taxon>Bacteria</taxon>
        <taxon>Pseudomonadati</taxon>
        <taxon>Bacteroidota</taxon>
        <taxon>Cytophagia</taxon>
        <taxon>Cytophagales</taxon>
        <taxon>Spirosomataceae</taxon>
        <taxon>Dyadobacter</taxon>
    </lineage>
</organism>
<gene>
    <name evidence="4" type="ORF">HWI92_22510</name>
</gene>
<dbReference type="InterPro" id="IPR001769">
    <property type="entry name" value="Gingipain"/>
</dbReference>
<dbReference type="RefSeq" id="WP_204659503.1">
    <property type="nucleotide sequence ID" value="NZ_CP056775.1"/>
</dbReference>
<dbReference type="InterPro" id="IPR029030">
    <property type="entry name" value="Caspase-like_dom_sf"/>
</dbReference>
<evidence type="ECO:0000313" key="5">
    <source>
        <dbReference type="Proteomes" id="UP000612680"/>
    </source>
</evidence>
<evidence type="ECO:0000259" key="3">
    <source>
        <dbReference type="PROSITE" id="PS50268"/>
    </source>
</evidence>
<sequence length="1111" mass="121816">MSLFIRKIFALILLTLLGQAFSPAFGQWGAPYSNSWIKYDQPYVRIGITKKGVQKVAFASLPATFPTSTPDNLQLWHRGRQVAILSTSNNEIVFYAVPNDGATDSLLYRPMSSRLNPYTSIYSDESAYFLTVGKEKGLRAQVVNEPANSGITPTVFHKQTDVKAFSQEYSLSTLISIRADFFNSYFEKGASKTGVTSVGDSLSTYPIELKNRSLAIDEKPVVKFMLHGRSNSAKTISVYVGKNTESLRKITDIPSIGFVAALHTFSLEPADTDANGKGILAFRSTSSDTQTRNRFSLAYYTVSYPQELNMTNAKTYQFNLEAANAATSRLSISNAPSDITFYDITDNHLPKIIRGSSSNLMVPRTLGKALTLLGTSETATVAASKISMMDFTALDPKAYNYIILTTENLDAGAKQYAAYRSSKPGGGYKVLVMKIHDVYNEFNYGEPSPVGVRRFVDYMLSDKNRDKYLFLLGKSITFNERMIRELPNEVPSIGFPGSDLLLVEGLAGAPQDVPALPLGRLSALNNQHVADYLAKVIDYESNVSNEFGWQKKVLHLNGGKSSDEINQLKNILANLVPKVENGAIGGKVTSFVKQQGIAEVEKVNITPEVNAGIGLLTYFGHGSTTSTDLDFGYITDAAKGYNNAGKYPLMYFNGCGVGNIFSGRFNTNPSSGDRIALSLDWILAPDKGSVAIIANTFDTYVSSTSRYLTQLYTALFTEDSLAALSIGKIQAEVTRRVLGAGANYFDVTNAHQALLQGDPALHMIYVAKPDYAMDPNTGIMLYGEAGKTIGNSANLRTGLIISNKGRYNADQKIPLEVRYHYQDGSEKVVSQLINAISYQDTVFITVPNKQNLESIVAKIDPAATLSESNISNNVTELIVDWNVAAAQRIYPTEQVKDVVPPVLNVRFNGRQIENDEAVKPSPEITFLLTDDRLMSADTSLLDVFVKPCGDGTCDFVKISFADPKLTIQQSSDRAVTVKYNSDLAANGEYELLVIAQDKSGNTAADNYRIKFRIGDSTAVTAKIVASPNPASSYVKFRLDGYDVSRVTTLEYTVFDLRGVVQTSKSVNVSASGITEWYWQPQNAAGTYIYQIVLKTNDNTREKLAGRIQLIR</sequence>
<feature type="chain" id="PRO_5046169696" description="Cadherin domain-containing protein" evidence="2">
    <location>
        <begin position="27"/>
        <end position="1111"/>
    </location>
</feature>
<name>A0ABX7IBW5_9BACT</name>
<keyword evidence="1 2" id="KW-0732">Signal</keyword>
<evidence type="ECO:0000256" key="1">
    <source>
        <dbReference type="ARBA" id="ARBA00022729"/>
    </source>
</evidence>
<dbReference type="SUPFAM" id="SSF52129">
    <property type="entry name" value="Caspase-like"/>
    <property type="match status" value="1"/>
</dbReference>
<keyword evidence="5" id="KW-1185">Reference proteome</keyword>
<evidence type="ECO:0000256" key="2">
    <source>
        <dbReference type="SAM" id="SignalP"/>
    </source>
</evidence>
<dbReference type="Gene3D" id="3.40.50.1460">
    <property type="match status" value="1"/>
</dbReference>
<dbReference type="Pfam" id="PF01364">
    <property type="entry name" value="Peptidase_C25"/>
    <property type="match status" value="1"/>
</dbReference>
<dbReference type="Gene3D" id="3.40.50.10390">
    <property type="entry name" value="Gingipain r, domain 1"/>
    <property type="match status" value="1"/>
</dbReference>
<dbReference type="Proteomes" id="UP000612680">
    <property type="component" value="Chromosome"/>
</dbReference>
<dbReference type="InterPro" id="IPR029031">
    <property type="entry name" value="Gingipain_N_sf"/>
</dbReference>
<feature type="domain" description="Cadherin" evidence="3">
    <location>
        <begin position="271"/>
        <end position="352"/>
    </location>
</feature>